<dbReference type="NCBIfam" id="TIGR01993">
    <property type="entry name" value="Pyr-5-nucltdase"/>
    <property type="match status" value="1"/>
</dbReference>
<accession>A0ABW1S5M6</accession>
<dbReference type="Proteomes" id="UP001596303">
    <property type="component" value="Unassembled WGS sequence"/>
</dbReference>
<evidence type="ECO:0000313" key="1">
    <source>
        <dbReference type="EMBL" id="MFC6196884.1"/>
    </source>
</evidence>
<dbReference type="InterPro" id="IPR010237">
    <property type="entry name" value="Pyr-5-nucltdase"/>
</dbReference>
<dbReference type="SUPFAM" id="SSF56784">
    <property type="entry name" value="HAD-like"/>
    <property type="match status" value="1"/>
</dbReference>
<dbReference type="InterPro" id="IPR036412">
    <property type="entry name" value="HAD-like_sf"/>
</dbReference>
<name>A0ABW1S5M6_9PROT</name>
<protein>
    <submittedName>
        <fullName evidence="1">Pyrimidine 5'-nucleotidase</fullName>
    </submittedName>
</protein>
<dbReference type="EMBL" id="JBHSSW010000003">
    <property type="protein sequence ID" value="MFC6196884.1"/>
    <property type="molecule type" value="Genomic_DNA"/>
</dbReference>
<dbReference type="Gene3D" id="3.40.50.1000">
    <property type="entry name" value="HAD superfamily/HAD-like"/>
    <property type="match status" value="1"/>
</dbReference>
<dbReference type="SFLD" id="SFLDG01132">
    <property type="entry name" value="C1.5.3:_5'-Nucleotidase_Like"/>
    <property type="match status" value="1"/>
</dbReference>
<dbReference type="NCBIfam" id="TIGR01509">
    <property type="entry name" value="HAD-SF-IA-v3"/>
    <property type="match status" value="1"/>
</dbReference>
<dbReference type="SFLD" id="SFLDG01129">
    <property type="entry name" value="C1.5:_HAD__Beta-PGM__Phosphata"/>
    <property type="match status" value="1"/>
</dbReference>
<dbReference type="SFLD" id="SFLDS00003">
    <property type="entry name" value="Haloacid_Dehalogenase"/>
    <property type="match status" value="1"/>
</dbReference>
<dbReference type="PANTHER" id="PTHR12725:SF117">
    <property type="entry name" value="HALOACID DEHALOGENASE-LIKE HYDROLASE"/>
    <property type="match status" value="1"/>
</dbReference>
<sequence>MSADLTHVDHWVFDLDNTLYPAECDLFAQIDVRMTEFVAKALDLPKEDARRIQKQYYAEHGTTLNGLMAMHKLDPGPFLDYVHDIDLTPIPLMEGLKGAIEALPGKKYVFTNGSRGHADRVVEKLGLTGLFHDHFGIENTAYQPKPSRTAFDRFHETHEIDPYASVMFEDLSRNLKTAHELGYTTVLVHSDKDWSHEPAEARPAGANHAADHIHYLTDCLTSFLKAAQTANPAKTD</sequence>
<reference evidence="2" key="1">
    <citation type="journal article" date="2019" name="Int. J. Syst. Evol. Microbiol.">
        <title>The Global Catalogue of Microorganisms (GCM) 10K type strain sequencing project: providing services to taxonomists for standard genome sequencing and annotation.</title>
        <authorList>
            <consortium name="The Broad Institute Genomics Platform"/>
            <consortium name="The Broad Institute Genome Sequencing Center for Infectious Disease"/>
            <person name="Wu L."/>
            <person name="Ma J."/>
        </authorList>
    </citation>
    <scope>NUCLEOTIDE SEQUENCE [LARGE SCALE GENOMIC DNA]</scope>
    <source>
        <strain evidence="2">CGMCC-1.15741</strain>
    </source>
</reference>
<evidence type="ECO:0000313" key="2">
    <source>
        <dbReference type="Proteomes" id="UP001596303"/>
    </source>
</evidence>
<comment type="caution">
    <text evidence="1">The sequence shown here is derived from an EMBL/GenBank/DDBJ whole genome shotgun (WGS) entry which is preliminary data.</text>
</comment>
<gene>
    <name evidence="1" type="ORF">ACFQDM_02275</name>
</gene>
<keyword evidence="2" id="KW-1185">Reference proteome</keyword>
<dbReference type="PANTHER" id="PTHR12725">
    <property type="entry name" value="HALOACID DEHALOGENASE-LIKE HYDROLASE"/>
    <property type="match status" value="1"/>
</dbReference>
<dbReference type="InterPro" id="IPR023214">
    <property type="entry name" value="HAD_sf"/>
</dbReference>
<dbReference type="Pfam" id="PF00702">
    <property type="entry name" value="Hydrolase"/>
    <property type="match status" value="1"/>
</dbReference>
<dbReference type="RefSeq" id="WP_377374895.1">
    <property type="nucleotide sequence ID" value="NZ_JBHSSW010000003.1"/>
</dbReference>
<organism evidence="1 2">
    <name type="scientific">Ponticaulis profundi</name>
    <dbReference type="NCBI Taxonomy" id="2665222"/>
    <lineage>
        <taxon>Bacteria</taxon>
        <taxon>Pseudomonadati</taxon>
        <taxon>Pseudomonadota</taxon>
        <taxon>Alphaproteobacteria</taxon>
        <taxon>Hyphomonadales</taxon>
        <taxon>Hyphomonadaceae</taxon>
        <taxon>Ponticaulis</taxon>
    </lineage>
</organism>
<proteinExistence type="predicted"/>
<dbReference type="Gene3D" id="1.10.150.450">
    <property type="match status" value="1"/>
</dbReference>
<dbReference type="InterPro" id="IPR006439">
    <property type="entry name" value="HAD-SF_hydro_IA"/>
</dbReference>